<keyword evidence="2" id="KW-0032">Aminotransferase</keyword>
<feature type="domain" description="Aminotransferase class V" evidence="1">
    <location>
        <begin position="55"/>
        <end position="289"/>
    </location>
</feature>
<dbReference type="InterPro" id="IPR015422">
    <property type="entry name" value="PyrdxlP-dep_Trfase_small"/>
</dbReference>
<dbReference type="GO" id="GO:0008483">
    <property type="term" value="F:transaminase activity"/>
    <property type="evidence" value="ECO:0007669"/>
    <property type="project" value="UniProtKB-KW"/>
</dbReference>
<keyword evidence="3" id="KW-1185">Reference proteome</keyword>
<sequence>MASVADFADLWNAQPGWLNTASYGLPPRPAWEALQAALGDWRVGATSWEPWDESTTRARESFARLVGADAADVFVGSTVSAAVAPIAAALPEGATVLVDDVEFTSNVFPWQVHADRGVEVVSASTDDLLAAIRPGIDLVAVSAVQSSTGTVLDLAEVVAASKKIGALLVVDASQAAGWLPLDASGVDALITHTYKWLMSPRGVTLGYLSPRLQELCRPLNAGWYAGSDVKNSYYGTRMELAPNARRFDQSPAWFSFVAAAPVLELIERIGVSAIHRHDVGLANEFRAGLGMPPSDSAIVSADIPGAEQAFETAGIRAAVRGGRLRASFHVYSTSADVQLALDALDGVARQLRSMD</sequence>
<evidence type="ECO:0000313" key="2">
    <source>
        <dbReference type="EMBL" id="GAA1640813.1"/>
    </source>
</evidence>
<organism evidence="2 3">
    <name type="scientific">Kribbella alba</name>
    <dbReference type="NCBI Taxonomy" id="190197"/>
    <lineage>
        <taxon>Bacteria</taxon>
        <taxon>Bacillati</taxon>
        <taxon>Actinomycetota</taxon>
        <taxon>Actinomycetes</taxon>
        <taxon>Propionibacteriales</taxon>
        <taxon>Kribbellaceae</taxon>
        <taxon>Kribbella</taxon>
    </lineage>
</organism>
<protein>
    <submittedName>
        <fullName evidence="2">Aminotransferase class V-fold PLP-dependent enzyme</fullName>
    </submittedName>
</protein>
<gene>
    <name evidence="2" type="ORF">GCM10009744_33410</name>
</gene>
<reference evidence="2 3" key="1">
    <citation type="journal article" date="2019" name="Int. J. Syst. Evol. Microbiol.">
        <title>The Global Catalogue of Microorganisms (GCM) 10K type strain sequencing project: providing services to taxonomists for standard genome sequencing and annotation.</title>
        <authorList>
            <consortium name="The Broad Institute Genomics Platform"/>
            <consortium name="The Broad Institute Genome Sequencing Center for Infectious Disease"/>
            <person name="Wu L."/>
            <person name="Ma J."/>
        </authorList>
    </citation>
    <scope>NUCLEOTIDE SEQUENCE [LARGE SCALE GENOMIC DNA]</scope>
    <source>
        <strain evidence="2 3">JCM 14306</strain>
    </source>
</reference>
<evidence type="ECO:0000259" key="1">
    <source>
        <dbReference type="Pfam" id="PF00266"/>
    </source>
</evidence>
<dbReference type="RefSeq" id="WP_344112410.1">
    <property type="nucleotide sequence ID" value="NZ_BAAANE010000005.1"/>
</dbReference>
<dbReference type="Proteomes" id="UP001501319">
    <property type="component" value="Unassembled WGS sequence"/>
</dbReference>
<proteinExistence type="predicted"/>
<name>A0ABN2FE65_9ACTN</name>
<dbReference type="InterPro" id="IPR000192">
    <property type="entry name" value="Aminotrans_V_dom"/>
</dbReference>
<dbReference type="PANTHER" id="PTHR43586">
    <property type="entry name" value="CYSTEINE DESULFURASE"/>
    <property type="match status" value="1"/>
</dbReference>
<dbReference type="InterPro" id="IPR015424">
    <property type="entry name" value="PyrdxlP-dep_Trfase"/>
</dbReference>
<dbReference type="Gene3D" id="3.40.640.10">
    <property type="entry name" value="Type I PLP-dependent aspartate aminotransferase-like (Major domain)"/>
    <property type="match status" value="1"/>
</dbReference>
<keyword evidence="2" id="KW-0808">Transferase</keyword>
<dbReference type="SUPFAM" id="SSF53383">
    <property type="entry name" value="PLP-dependent transferases"/>
    <property type="match status" value="1"/>
</dbReference>
<dbReference type="EMBL" id="BAAANE010000005">
    <property type="protein sequence ID" value="GAA1640813.1"/>
    <property type="molecule type" value="Genomic_DNA"/>
</dbReference>
<accession>A0ABN2FE65</accession>
<comment type="caution">
    <text evidence="2">The sequence shown here is derived from an EMBL/GenBank/DDBJ whole genome shotgun (WGS) entry which is preliminary data.</text>
</comment>
<evidence type="ECO:0000313" key="3">
    <source>
        <dbReference type="Proteomes" id="UP001501319"/>
    </source>
</evidence>
<dbReference type="Gene3D" id="3.90.1150.10">
    <property type="entry name" value="Aspartate Aminotransferase, domain 1"/>
    <property type="match status" value="1"/>
</dbReference>
<dbReference type="Pfam" id="PF00266">
    <property type="entry name" value="Aminotran_5"/>
    <property type="match status" value="1"/>
</dbReference>
<dbReference type="InterPro" id="IPR015421">
    <property type="entry name" value="PyrdxlP-dep_Trfase_major"/>
</dbReference>
<dbReference type="PANTHER" id="PTHR43586:SF21">
    <property type="entry name" value="PYRIDOXAL PHOSPHATE (PLP)-DEPENDENT ASPARTATE AMINOTRANSFERASE SUPERFAMILY"/>
    <property type="match status" value="1"/>
</dbReference>